<dbReference type="AlphaFoldDB" id="R0M8Q2"/>
<evidence type="ECO:0000313" key="1">
    <source>
        <dbReference type="EMBL" id="EOB09178.1"/>
    </source>
</evidence>
<dbReference type="Proteomes" id="UP000296049">
    <property type="component" value="Unassembled WGS sequence"/>
</dbReference>
<keyword evidence="2" id="KW-1185">Reference proteome</keyword>
<accession>R0M8Q2</accession>
<protein>
    <submittedName>
        <fullName evidence="1">Uncharacterized protein</fullName>
    </submittedName>
</protein>
<reference evidence="2" key="1">
    <citation type="journal article" date="2013" name="Nat. Genet.">
        <title>The duck genome and transcriptome provide insight into an avian influenza virus reservoir species.</title>
        <authorList>
            <person name="Huang Y."/>
            <person name="Li Y."/>
            <person name="Burt D.W."/>
            <person name="Chen H."/>
            <person name="Zhang Y."/>
            <person name="Qian W."/>
            <person name="Kim H."/>
            <person name="Gan S."/>
            <person name="Zhao Y."/>
            <person name="Li J."/>
            <person name="Yi K."/>
            <person name="Feng H."/>
            <person name="Zhu P."/>
            <person name="Li B."/>
            <person name="Liu Q."/>
            <person name="Fairley S."/>
            <person name="Magor K.E."/>
            <person name="Du Z."/>
            <person name="Hu X."/>
            <person name="Goodman L."/>
            <person name="Tafer H."/>
            <person name="Vignal A."/>
            <person name="Lee T."/>
            <person name="Kim K.W."/>
            <person name="Sheng Z."/>
            <person name="An Y."/>
            <person name="Searle S."/>
            <person name="Herrero J."/>
            <person name="Groenen M.A."/>
            <person name="Crooijmans R.P."/>
            <person name="Faraut T."/>
            <person name="Cai Q."/>
            <person name="Webster R.G."/>
            <person name="Aldridge J.R."/>
            <person name="Warren W.C."/>
            <person name="Bartschat S."/>
            <person name="Kehr S."/>
            <person name="Marz M."/>
            <person name="Stadler P.F."/>
            <person name="Smith J."/>
            <person name="Kraus R.H."/>
            <person name="Zhao Y."/>
            <person name="Ren L."/>
            <person name="Fei J."/>
            <person name="Morisson M."/>
            <person name="Kaiser P."/>
            <person name="Griffin D.K."/>
            <person name="Rao M."/>
            <person name="Pitel F."/>
            <person name="Wang J."/>
            <person name="Li N."/>
        </authorList>
    </citation>
    <scope>NUCLEOTIDE SEQUENCE [LARGE SCALE GENOMIC DNA]</scope>
</reference>
<proteinExistence type="predicted"/>
<name>R0M8Q2_ANAPL</name>
<dbReference type="EMBL" id="KB742386">
    <property type="protein sequence ID" value="EOB09178.1"/>
    <property type="molecule type" value="Genomic_DNA"/>
</dbReference>
<organism evidence="1 2">
    <name type="scientific">Anas platyrhynchos</name>
    <name type="common">Mallard</name>
    <name type="synonym">Anas boschas</name>
    <dbReference type="NCBI Taxonomy" id="8839"/>
    <lineage>
        <taxon>Eukaryota</taxon>
        <taxon>Metazoa</taxon>
        <taxon>Chordata</taxon>
        <taxon>Craniata</taxon>
        <taxon>Vertebrata</taxon>
        <taxon>Euteleostomi</taxon>
        <taxon>Archelosauria</taxon>
        <taxon>Archosauria</taxon>
        <taxon>Dinosauria</taxon>
        <taxon>Saurischia</taxon>
        <taxon>Theropoda</taxon>
        <taxon>Coelurosauria</taxon>
        <taxon>Aves</taxon>
        <taxon>Neognathae</taxon>
        <taxon>Galloanserae</taxon>
        <taxon>Anseriformes</taxon>
        <taxon>Anatidae</taxon>
        <taxon>Anatinae</taxon>
        <taxon>Anas</taxon>
    </lineage>
</organism>
<gene>
    <name evidence="1" type="ORF">Anapl_05298</name>
</gene>
<sequence length="151" mass="16452">MVAAPAPLGDEAGERESPYQAALKYCHTSAKDRTLLTPKQLPKGIRAMTGIPWESHQEKEKGPLESHLSSVCTAPLHIYISCTKRGMYPDALSKFSGEKISSVKTVGLMKITSLALKDMSGKCHQNEWLFTSTPSLTPRTCCTGIHSGPHQ</sequence>
<evidence type="ECO:0000313" key="2">
    <source>
        <dbReference type="Proteomes" id="UP000296049"/>
    </source>
</evidence>